<proteinExistence type="predicted"/>
<reference evidence="1" key="1">
    <citation type="journal article" date="2021" name="PeerJ">
        <title>Extensive microbial diversity within the chicken gut microbiome revealed by metagenomics and culture.</title>
        <authorList>
            <person name="Gilroy R."/>
            <person name="Ravi A."/>
            <person name="Getino M."/>
            <person name="Pursley I."/>
            <person name="Horton D.L."/>
            <person name="Alikhan N.F."/>
            <person name="Baker D."/>
            <person name="Gharbi K."/>
            <person name="Hall N."/>
            <person name="Watson M."/>
            <person name="Adriaenssens E.M."/>
            <person name="Foster-Nyarko E."/>
            <person name="Jarju S."/>
            <person name="Secka A."/>
            <person name="Antonio M."/>
            <person name="Oren A."/>
            <person name="Chaudhuri R.R."/>
            <person name="La Ragione R."/>
            <person name="Hildebrand F."/>
            <person name="Pallen M.J."/>
        </authorList>
    </citation>
    <scope>NUCLEOTIDE SEQUENCE</scope>
    <source>
        <strain evidence="1">ChiHjej13B12-14962</strain>
    </source>
</reference>
<accession>A0A921K748</accession>
<dbReference type="AlphaFoldDB" id="A0A921K748"/>
<reference evidence="1" key="2">
    <citation type="submission" date="2021-09" db="EMBL/GenBank/DDBJ databases">
        <authorList>
            <person name="Gilroy R."/>
        </authorList>
    </citation>
    <scope>NUCLEOTIDE SEQUENCE</scope>
    <source>
        <strain evidence="1">ChiHjej13B12-14962</strain>
    </source>
</reference>
<dbReference type="Gene3D" id="3.40.190.10">
    <property type="entry name" value="Periplasmic binding protein-like II"/>
    <property type="match status" value="2"/>
</dbReference>
<sequence>MVALTVALSGCDTTEEPVVDETEAPEEVVSIGVALSSPGLASGSDPAETSGAEITLAQSIAAELDSPSPEGQLRWVPITATNEAIAAVQAGDTEFMLGQLSDTQLTDELAWVGPYATVKPALLIRQAPDETTDVPPTIGLLDTITSAEELAEAHVCVVENSVADSVELPVDDVTIQQTVTECEVGMRSGRYEAIAADDLQLAGVLMDPNLGSNYELLSWSDVADNEAANVAEELLESYQYWIGTDPSRCDALAEALRTVLQQGTLDEAFSDWEEATGLQPAVSTASDITTQHCLP</sequence>
<evidence type="ECO:0000313" key="2">
    <source>
        <dbReference type="Proteomes" id="UP000703315"/>
    </source>
</evidence>
<evidence type="ECO:0000313" key="1">
    <source>
        <dbReference type="EMBL" id="HJF14360.1"/>
    </source>
</evidence>
<organism evidence="1 2">
    <name type="scientific">Enteractinococcus helveticum</name>
    <dbReference type="NCBI Taxonomy" id="1837282"/>
    <lineage>
        <taxon>Bacteria</taxon>
        <taxon>Bacillati</taxon>
        <taxon>Actinomycetota</taxon>
        <taxon>Actinomycetes</taxon>
        <taxon>Micrococcales</taxon>
        <taxon>Micrococcaceae</taxon>
    </lineage>
</organism>
<dbReference type="EMBL" id="DYXC01000072">
    <property type="protein sequence ID" value="HJF14360.1"/>
    <property type="molecule type" value="Genomic_DNA"/>
</dbReference>
<comment type="caution">
    <text evidence="1">The sequence shown here is derived from an EMBL/GenBank/DDBJ whole genome shotgun (WGS) entry which is preliminary data.</text>
</comment>
<dbReference type="SUPFAM" id="SSF53850">
    <property type="entry name" value="Periplasmic binding protein-like II"/>
    <property type="match status" value="1"/>
</dbReference>
<gene>
    <name evidence="1" type="ORF">K8V32_06070</name>
</gene>
<protein>
    <submittedName>
        <fullName evidence="1">Transporter substrate-binding domain-containing protein</fullName>
    </submittedName>
</protein>
<name>A0A921K748_9MICC</name>
<dbReference type="Proteomes" id="UP000703315">
    <property type="component" value="Unassembled WGS sequence"/>
</dbReference>
<dbReference type="RefSeq" id="WP_303904936.1">
    <property type="nucleotide sequence ID" value="NZ_DYXC01000072.1"/>
</dbReference>